<reference evidence="3 4" key="1">
    <citation type="journal article" date="2013" name="Int. J. Syst. Evol. Microbiol.">
        <title>Ilumatobacter nonamiense sp. nov. and Ilumatobacter coccineum sp. nov., isolated from seashore sand.</title>
        <authorList>
            <person name="Matsumoto A."/>
            <person name="Kasai H."/>
            <person name="Matsuo Y."/>
            <person name="Shizuri Y."/>
            <person name="Ichikawa N."/>
            <person name="Fujita N."/>
            <person name="Omura S."/>
            <person name="Takahashi Y."/>
        </authorList>
    </citation>
    <scope>NUCLEOTIDE SEQUENCE [LARGE SCALE GENOMIC DNA]</scope>
    <source>
        <strain evidence="4">NBRC 103263 / KCTC 29153 / YM16-304</strain>
    </source>
</reference>
<gene>
    <name evidence="3" type="ORF">YM304_36970</name>
</gene>
<dbReference type="RefSeq" id="WP_015443258.1">
    <property type="nucleotide sequence ID" value="NC_020520.1"/>
</dbReference>
<evidence type="ECO:0000313" key="3">
    <source>
        <dbReference type="EMBL" id="BAN04011.1"/>
    </source>
</evidence>
<name>A0A6C7EC11_ILUCY</name>
<protein>
    <recommendedName>
        <fullName evidence="2">Putative zinc-finger domain-containing protein</fullName>
    </recommendedName>
</protein>
<feature type="domain" description="Putative zinc-finger" evidence="2">
    <location>
        <begin position="7"/>
        <end position="40"/>
    </location>
</feature>
<dbReference type="EMBL" id="AP012057">
    <property type="protein sequence ID" value="BAN04011.1"/>
    <property type="molecule type" value="Genomic_DNA"/>
</dbReference>
<evidence type="ECO:0000259" key="2">
    <source>
        <dbReference type="Pfam" id="PF13490"/>
    </source>
</evidence>
<feature type="transmembrane region" description="Helical" evidence="1">
    <location>
        <begin position="141"/>
        <end position="164"/>
    </location>
</feature>
<dbReference type="InterPro" id="IPR027383">
    <property type="entry name" value="Znf_put"/>
</dbReference>
<keyword evidence="1" id="KW-1133">Transmembrane helix</keyword>
<dbReference type="Pfam" id="PF13490">
    <property type="entry name" value="zf-HC2"/>
    <property type="match status" value="1"/>
</dbReference>
<feature type="transmembrane region" description="Helical" evidence="1">
    <location>
        <begin position="176"/>
        <end position="194"/>
    </location>
</feature>
<evidence type="ECO:0000256" key="1">
    <source>
        <dbReference type="SAM" id="Phobius"/>
    </source>
</evidence>
<keyword evidence="1" id="KW-0472">Membrane</keyword>
<dbReference type="KEGG" id="aym:YM304_36970"/>
<proteinExistence type="predicted"/>
<feature type="transmembrane region" description="Helical" evidence="1">
    <location>
        <begin position="118"/>
        <end position="135"/>
    </location>
</feature>
<accession>A0A6C7EC11</accession>
<keyword evidence="4" id="KW-1185">Reference proteome</keyword>
<evidence type="ECO:0000313" key="4">
    <source>
        <dbReference type="Proteomes" id="UP000011863"/>
    </source>
</evidence>
<dbReference type="Proteomes" id="UP000011863">
    <property type="component" value="Chromosome"/>
</dbReference>
<dbReference type="OrthoDB" id="5197868at2"/>
<keyword evidence="1" id="KW-0812">Transmembrane</keyword>
<organism evidence="3 4">
    <name type="scientific">Ilumatobacter coccineus (strain NBRC 103263 / KCTC 29153 / YM16-304)</name>
    <dbReference type="NCBI Taxonomy" id="1313172"/>
    <lineage>
        <taxon>Bacteria</taxon>
        <taxon>Bacillati</taxon>
        <taxon>Actinomycetota</taxon>
        <taxon>Acidimicrobiia</taxon>
        <taxon>Acidimicrobiales</taxon>
        <taxon>Ilumatobacteraceae</taxon>
        <taxon>Ilumatobacter</taxon>
    </lineage>
</organism>
<dbReference type="AlphaFoldDB" id="A0A6C7EC11"/>
<sequence length="208" mass="22307">MRHALSCDDALELISAATDGETTDIEQQRLDAHLDGCADCVMLERRMRRLHRQVRLRPAEPVPNLVALVTDRVRPATLGRGGWLRPALAWLAAVTVIQNVAALVLGRVDGADEHLARHLGAFGVALGVGFAFVAWKPTRAIGMLPFAGALIATMLVSAVLDVAAGGRSALAESVHLTEVVGLVLLWLIAGSPGWHGWHRLPGRSVHRV</sequence>
<feature type="transmembrane region" description="Helical" evidence="1">
    <location>
        <begin position="87"/>
        <end position="106"/>
    </location>
</feature>